<feature type="domain" description="Trigger factor ribosome-binding bacterial" evidence="11">
    <location>
        <begin position="1"/>
        <end position="144"/>
    </location>
</feature>
<dbReference type="GO" id="GO:0006457">
    <property type="term" value="P:protein folding"/>
    <property type="evidence" value="ECO:0007669"/>
    <property type="project" value="UniProtKB-UniRule"/>
</dbReference>
<evidence type="ECO:0000256" key="9">
    <source>
        <dbReference type="HAMAP-Rule" id="MF_00303"/>
    </source>
</evidence>
<dbReference type="SUPFAM" id="SSF109998">
    <property type="entry name" value="Triger factor/SurA peptide-binding domain-like"/>
    <property type="match status" value="1"/>
</dbReference>
<keyword evidence="9" id="KW-0963">Cytoplasm</keyword>
<dbReference type="InterPro" id="IPR027304">
    <property type="entry name" value="Trigger_fact/SurA_dom_sf"/>
</dbReference>
<dbReference type="Gene3D" id="3.10.50.40">
    <property type="match status" value="1"/>
</dbReference>
<dbReference type="InterPro" id="IPR008881">
    <property type="entry name" value="Trigger_fac_ribosome-bd_bac"/>
</dbReference>
<dbReference type="HAMAP" id="MF_00303">
    <property type="entry name" value="Trigger_factor_Tig"/>
    <property type="match status" value="1"/>
</dbReference>
<evidence type="ECO:0000256" key="2">
    <source>
        <dbReference type="ARBA" id="ARBA00005464"/>
    </source>
</evidence>
<proteinExistence type="inferred from homology"/>
<dbReference type="GO" id="GO:0015031">
    <property type="term" value="P:protein transport"/>
    <property type="evidence" value="ECO:0007669"/>
    <property type="project" value="UniProtKB-UniRule"/>
</dbReference>
<comment type="function">
    <text evidence="9">Involved in protein export. Acts as a chaperone by maintaining the newly synthesized protein in an open conformation. Functions as a peptidyl-prolyl cis-trans isomerase.</text>
</comment>
<evidence type="ECO:0000259" key="12">
    <source>
        <dbReference type="Pfam" id="PF05698"/>
    </source>
</evidence>
<evidence type="ECO:0000259" key="11">
    <source>
        <dbReference type="Pfam" id="PF05697"/>
    </source>
</evidence>
<feature type="domain" description="Trigger factor C-terminal" evidence="12">
    <location>
        <begin position="257"/>
        <end position="411"/>
    </location>
</feature>
<keyword evidence="6 9" id="KW-0143">Chaperone</keyword>
<comment type="domain">
    <text evidence="9">Consists of 3 domains; the N-terminus binds the ribosome, the middle domain has PPIase activity, while the C-terminus has intrinsic chaperone activity on its own.</text>
</comment>
<evidence type="ECO:0000313" key="13">
    <source>
        <dbReference type="EMBL" id="EEP61342.1"/>
    </source>
</evidence>
<dbReference type="NCBIfam" id="TIGR00115">
    <property type="entry name" value="tig"/>
    <property type="match status" value="1"/>
</dbReference>
<keyword evidence="10" id="KW-0175">Coiled coil</keyword>
<dbReference type="GO" id="GO:0005737">
    <property type="term" value="C:cytoplasm"/>
    <property type="evidence" value="ECO:0007669"/>
    <property type="project" value="UniProtKB-SubCell"/>
</dbReference>
<dbReference type="AlphaFoldDB" id="C4FHW6"/>
<keyword evidence="7 9" id="KW-0413">Isomerase</keyword>
<sequence length="437" mass="49770">MNVVVEAENLLRTLTIEDEGQKVKELAEEVIKEISKVAEVKGFRKGHVPKAVIKAKYKDAIKEEVAKAYINKYLPEILEKENLKPVTPEILFGDVKLENDEKLSMKVSFEVAPEFELKPYEGIEVEVVKLEVKDEDVENAIKNILENHVRYEDADKEIEDGDKVKVKYHIVSDKGEEEEDEFETIIGSGTLRKEIEDAIKGKKVGDKVELENAPLYNEKGEEIGKAKIELEILEVKRKVVPEFNDEFVKSLGLGENVEEAKNKIRENIENQLKALRKQEIEQKILDKLAQEYDFPVPGSLLALEIDNLTQRYTFQLESYGIKPNKEIIEAAEGNLTITAINNVRVMLILSKIAEKEGITVSDEELDAQISKLAQSYNVSFADMREYLIQKGMLEGIKSDIARQKALDILVEKANIKEISKEELEAREKQENKEEQNG</sequence>
<dbReference type="EMBL" id="ABZS01000008">
    <property type="protein sequence ID" value="EEP61342.1"/>
    <property type="molecule type" value="Genomic_DNA"/>
</dbReference>
<comment type="similarity">
    <text evidence="2 9">Belongs to the FKBP-type PPIase family. Tig subfamily.</text>
</comment>
<evidence type="ECO:0000256" key="5">
    <source>
        <dbReference type="ARBA" id="ARBA00023110"/>
    </source>
</evidence>
<name>C4FHW6_9AQUI</name>
<reference evidence="13 14" key="1">
    <citation type="submission" date="2009-04" db="EMBL/GenBank/DDBJ databases">
        <authorList>
            <person name="Reysenbach A.-L."/>
            <person name="Heidelberg J.F."/>
            <person name="Nelson W.C."/>
        </authorList>
    </citation>
    <scope>NUCLEOTIDE SEQUENCE [LARGE SCALE GENOMIC DNA]</scope>
    <source>
        <strain evidence="13 14">SS-5</strain>
    </source>
</reference>
<comment type="caution">
    <text evidence="13">The sequence shown here is derived from an EMBL/GenBank/DDBJ whole genome shotgun (WGS) entry which is preliminary data.</text>
</comment>
<evidence type="ECO:0000256" key="6">
    <source>
        <dbReference type="ARBA" id="ARBA00023186"/>
    </source>
</evidence>
<evidence type="ECO:0000256" key="10">
    <source>
        <dbReference type="SAM" id="Coils"/>
    </source>
</evidence>
<organism evidence="13 14">
    <name type="scientific">Sulfurihydrogenibium yellowstonense SS-5</name>
    <dbReference type="NCBI Taxonomy" id="432331"/>
    <lineage>
        <taxon>Bacteria</taxon>
        <taxon>Pseudomonadati</taxon>
        <taxon>Aquificota</taxon>
        <taxon>Aquificia</taxon>
        <taxon>Aquificales</taxon>
        <taxon>Hydrogenothermaceae</taxon>
        <taxon>Sulfurihydrogenibium</taxon>
    </lineage>
</organism>
<accession>C4FHW6</accession>
<evidence type="ECO:0000256" key="7">
    <source>
        <dbReference type="ARBA" id="ARBA00023235"/>
    </source>
</evidence>
<dbReference type="GO" id="GO:0051301">
    <property type="term" value="P:cell division"/>
    <property type="evidence" value="ECO:0007669"/>
    <property type="project" value="UniProtKB-KW"/>
</dbReference>
<keyword evidence="14" id="KW-1185">Reference proteome</keyword>
<comment type="subcellular location">
    <subcellularLocation>
        <location evidence="9">Cytoplasm</location>
    </subcellularLocation>
    <text evidence="9">About half TF is bound to the ribosome near the polypeptide exit tunnel while the other half is free in the cytoplasm.</text>
</comment>
<dbReference type="RefSeq" id="WP_007545557.1">
    <property type="nucleotide sequence ID" value="NZ_ABZS01000008.1"/>
</dbReference>
<dbReference type="SUPFAM" id="SSF102735">
    <property type="entry name" value="Trigger factor ribosome-binding domain"/>
    <property type="match status" value="1"/>
</dbReference>
<dbReference type="OrthoDB" id="9767721at2"/>
<dbReference type="InterPro" id="IPR037041">
    <property type="entry name" value="Trigger_fac_C_sf"/>
</dbReference>
<keyword evidence="9" id="KW-0131">Cell cycle</keyword>
<comment type="catalytic activity">
    <reaction evidence="1 9">
        <text>[protein]-peptidylproline (omega=180) = [protein]-peptidylproline (omega=0)</text>
        <dbReference type="Rhea" id="RHEA:16237"/>
        <dbReference type="Rhea" id="RHEA-COMP:10747"/>
        <dbReference type="Rhea" id="RHEA-COMP:10748"/>
        <dbReference type="ChEBI" id="CHEBI:83833"/>
        <dbReference type="ChEBI" id="CHEBI:83834"/>
        <dbReference type="EC" id="5.2.1.8"/>
    </reaction>
</comment>
<dbReference type="Pfam" id="PF05698">
    <property type="entry name" value="Trigger_C"/>
    <property type="match status" value="1"/>
</dbReference>
<dbReference type="Gene3D" id="1.10.3120.10">
    <property type="entry name" value="Trigger factor, C-terminal domain"/>
    <property type="match status" value="1"/>
</dbReference>
<dbReference type="InterPro" id="IPR036611">
    <property type="entry name" value="Trigger_fac_ribosome-bd_sf"/>
</dbReference>
<dbReference type="EC" id="5.2.1.8" evidence="3 9"/>
<dbReference type="Proteomes" id="UP000005540">
    <property type="component" value="Unassembled WGS sequence"/>
</dbReference>
<dbReference type="InterPro" id="IPR046357">
    <property type="entry name" value="PPIase_dom_sf"/>
</dbReference>
<dbReference type="InterPro" id="IPR008880">
    <property type="entry name" value="Trigger_fac_C"/>
</dbReference>
<dbReference type="PIRSF" id="PIRSF003095">
    <property type="entry name" value="Trigger_factor"/>
    <property type="match status" value="1"/>
</dbReference>
<protein>
    <recommendedName>
        <fullName evidence="4 9">Trigger factor</fullName>
        <shortName evidence="9">TF</shortName>
        <ecNumber evidence="3 9">5.2.1.8</ecNumber>
    </recommendedName>
    <alternativeName>
        <fullName evidence="8 9">PPIase</fullName>
    </alternativeName>
</protein>
<feature type="coiled-coil region" evidence="10">
    <location>
        <begin position="258"/>
        <end position="285"/>
    </location>
</feature>
<dbReference type="Gene3D" id="3.30.70.1050">
    <property type="entry name" value="Trigger factor ribosome-binding domain"/>
    <property type="match status" value="1"/>
</dbReference>
<keyword evidence="5 9" id="KW-0697">Rotamase</keyword>
<feature type="coiled-coil region" evidence="10">
    <location>
        <begin position="406"/>
        <end position="436"/>
    </location>
</feature>
<evidence type="ECO:0000313" key="14">
    <source>
        <dbReference type="Proteomes" id="UP000005540"/>
    </source>
</evidence>
<dbReference type="InterPro" id="IPR005215">
    <property type="entry name" value="Trig_fac"/>
</dbReference>
<gene>
    <name evidence="9 13" type="primary">tig</name>
    <name evidence="13" type="ORF">SULYE_0145</name>
</gene>
<dbReference type="SUPFAM" id="SSF54534">
    <property type="entry name" value="FKBP-like"/>
    <property type="match status" value="1"/>
</dbReference>
<evidence type="ECO:0000256" key="3">
    <source>
        <dbReference type="ARBA" id="ARBA00013194"/>
    </source>
</evidence>
<dbReference type="Pfam" id="PF05697">
    <property type="entry name" value="Trigger_N"/>
    <property type="match status" value="1"/>
</dbReference>
<evidence type="ECO:0000256" key="4">
    <source>
        <dbReference type="ARBA" id="ARBA00016902"/>
    </source>
</evidence>
<dbReference type="GO" id="GO:0003755">
    <property type="term" value="F:peptidyl-prolyl cis-trans isomerase activity"/>
    <property type="evidence" value="ECO:0007669"/>
    <property type="project" value="UniProtKB-UniRule"/>
</dbReference>
<evidence type="ECO:0000256" key="1">
    <source>
        <dbReference type="ARBA" id="ARBA00000971"/>
    </source>
</evidence>
<evidence type="ECO:0000256" key="8">
    <source>
        <dbReference type="ARBA" id="ARBA00029986"/>
    </source>
</evidence>
<keyword evidence="9" id="KW-0132">Cell division</keyword>